<dbReference type="RefSeq" id="WP_029091437.1">
    <property type="nucleotide sequence ID" value="NZ_CBCPKC010000004.1"/>
</dbReference>
<dbReference type="Pfam" id="PF05043">
    <property type="entry name" value="Mga"/>
    <property type="match status" value="1"/>
</dbReference>
<evidence type="ECO:0000313" key="2">
    <source>
        <dbReference type="EMBL" id="ATF25929.1"/>
    </source>
</evidence>
<feature type="domain" description="Mga helix-turn-helix" evidence="1">
    <location>
        <begin position="78"/>
        <end position="159"/>
    </location>
</feature>
<dbReference type="Proteomes" id="UP000243591">
    <property type="component" value="Chromosome"/>
</dbReference>
<evidence type="ECO:0000259" key="1">
    <source>
        <dbReference type="Pfam" id="PF05043"/>
    </source>
</evidence>
<dbReference type="AlphaFoldDB" id="A0A1D2KFH3"/>
<organism evidence="2 4">
    <name type="scientific">Brochothrix thermosphacta</name>
    <name type="common">Microbacterium thermosphactum</name>
    <dbReference type="NCBI Taxonomy" id="2756"/>
    <lineage>
        <taxon>Bacteria</taxon>
        <taxon>Bacillati</taxon>
        <taxon>Bacillota</taxon>
        <taxon>Bacilli</taxon>
        <taxon>Bacillales</taxon>
        <taxon>Listeriaceae</taxon>
        <taxon>Brochothrix</taxon>
    </lineage>
</organism>
<evidence type="ECO:0000313" key="3">
    <source>
        <dbReference type="EMBL" id="SPP29820.1"/>
    </source>
</evidence>
<keyword evidence="4" id="KW-1185">Reference proteome</keyword>
<dbReference type="EMBL" id="OUNC01000056">
    <property type="protein sequence ID" value="SPP29820.1"/>
    <property type="molecule type" value="Genomic_DNA"/>
</dbReference>
<proteinExistence type="predicted"/>
<reference evidence="5" key="3">
    <citation type="submission" date="2018-04" db="EMBL/GenBank/DDBJ databases">
        <authorList>
            <person name="Illikoud N."/>
        </authorList>
    </citation>
    <scope>NUCLEOTIDE SEQUENCE [LARGE SCALE GENOMIC DNA]</scope>
</reference>
<accession>A0A1D2KFH3</accession>
<evidence type="ECO:0000313" key="5">
    <source>
        <dbReference type="Proteomes" id="UP000270190"/>
    </source>
</evidence>
<protein>
    <recommendedName>
        <fullName evidence="1">Mga helix-turn-helix domain-containing protein</fullName>
    </recommendedName>
</protein>
<evidence type="ECO:0000313" key="4">
    <source>
        <dbReference type="Proteomes" id="UP000243591"/>
    </source>
</evidence>
<dbReference type="EMBL" id="CP023483">
    <property type="protein sequence ID" value="ATF25929.1"/>
    <property type="molecule type" value="Genomic_DNA"/>
</dbReference>
<reference evidence="3" key="2">
    <citation type="submission" date="2018-04" db="EMBL/GenBank/DDBJ databases">
        <authorList>
            <person name="Go L.Y."/>
            <person name="Mitchell J.A."/>
        </authorList>
    </citation>
    <scope>NUCLEOTIDE SEQUENCE</scope>
    <source>
        <strain evidence="3">BSAS1 3</strain>
    </source>
</reference>
<dbReference type="OrthoDB" id="2260273at2"/>
<dbReference type="InterPro" id="IPR007737">
    <property type="entry name" value="Mga_HTH"/>
</dbReference>
<gene>
    <name evidence="3" type="ORF">BTBSAS_60123</name>
    <name evidence="2" type="ORF">CNY62_05665</name>
</gene>
<dbReference type="STRING" id="2756.BFR44_06150"/>
<dbReference type="KEGG" id="bths:CNY62_05665"/>
<reference evidence="2 4" key="1">
    <citation type="submission" date="2017-09" db="EMBL/GenBank/DDBJ databases">
        <title>Complete Genome Sequences of Two Strains of the Meat Spoilage Bacterium Brochothrix thermosphacta Isolated from Ground Chicken.</title>
        <authorList>
            <person name="Paoli G.C."/>
            <person name="Wijey C."/>
            <person name="Chen C.-Y."/>
            <person name="Nguyen L."/>
            <person name="Yan X."/>
            <person name="Irwin P.L."/>
        </authorList>
    </citation>
    <scope>NUCLEOTIDE SEQUENCE [LARGE SCALE GENOMIC DNA]</scope>
    <source>
        <strain evidence="2 4">BI</strain>
    </source>
</reference>
<dbReference type="Proteomes" id="UP000270190">
    <property type="component" value="Unassembled WGS sequence"/>
</dbReference>
<sequence>MKRLLDKEQLIKYNLLTSLEKHKSVNYEVLEENLLLSRKTLKKYLLLLADEIESFFLDATLKLHLHHVEFEYGIAFTKQLLVSQFISDSLRYKILDYALKSNKQRVNFIEQENISESTFYRLLKDVNRSILADFNIKMNTNTKLLGEEHQIRYFYYCLYLEVGVESEFTTDRYFSSVIKKTETILNIEITKANKNRLLLLYEICEMRNNQGNLVSITYGMKKVIRNNRVFEMLLTKIETEYENISGDNWLNDFHFIFVMANSFPLLGDSQSIMTLIYSEHVQSKNIMYRYSEKFVDELKNLVNDIEIDIAFKSKLSQIYIRMLVFEGFFIDDEHVNYDSYFREHRPLLKLKLKQIFEELTDYFKDDKDDFFIFIHSVMLDNTINYSKLLPAARIGLESSKDPVFLKFYSRHIQNHLLGEFELAMESYSPEETYDIVLSDQYTVHDNTKYSYRVRFVPTYEQATRIKLFLTELNKAELHNNEVDSIKL</sequence>
<name>A0A1D2KFH3_BROTH</name>